<accession>W4GGQ0</accession>
<evidence type="ECO:0000313" key="1">
    <source>
        <dbReference type="EMBL" id="ETV78123.1"/>
    </source>
</evidence>
<protein>
    <submittedName>
        <fullName evidence="1">Uncharacterized protein</fullName>
    </submittedName>
</protein>
<dbReference type="EMBL" id="KI913131">
    <property type="protein sequence ID" value="ETV78123.1"/>
    <property type="molecule type" value="Genomic_DNA"/>
</dbReference>
<dbReference type="RefSeq" id="XP_009832460.1">
    <property type="nucleotide sequence ID" value="XM_009834158.1"/>
</dbReference>
<dbReference type="GeneID" id="20810323"/>
<sequence length="127" mass="14207">MVMLYTPQESATVDAMYTPPWMQFWAKKPPPHTGSGVVVTKPIDDDRPAASTCRPGRRWAVPASTVLSWIVRYPIFPCSSLRLMCMQCKIMSWYRTHDGGSDDTSPMMNGIMFTLNDASWDDQGGGN</sequence>
<proteinExistence type="predicted"/>
<dbReference type="AlphaFoldDB" id="W4GGQ0"/>
<organism evidence="1">
    <name type="scientific">Aphanomyces astaci</name>
    <name type="common">Crayfish plague agent</name>
    <dbReference type="NCBI Taxonomy" id="112090"/>
    <lineage>
        <taxon>Eukaryota</taxon>
        <taxon>Sar</taxon>
        <taxon>Stramenopiles</taxon>
        <taxon>Oomycota</taxon>
        <taxon>Saprolegniomycetes</taxon>
        <taxon>Saprolegniales</taxon>
        <taxon>Verrucalvaceae</taxon>
        <taxon>Aphanomyces</taxon>
    </lineage>
</organism>
<dbReference type="VEuPathDB" id="FungiDB:H257_08327"/>
<name>W4GGQ0_APHAT</name>
<reference evidence="1" key="1">
    <citation type="submission" date="2013-12" db="EMBL/GenBank/DDBJ databases">
        <title>The Genome Sequence of Aphanomyces astaci APO3.</title>
        <authorList>
            <consortium name="The Broad Institute Genomics Platform"/>
            <person name="Russ C."/>
            <person name="Tyler B."/>
            <person name="van West P."/>
            <person name="Dieguez-Uribeondo J."/>
            <person name="Young S.K."/>
            <person name="Zeng Q."/>
            <person name="Gargeya S."/>
            <person name="Fitzgerald M."/>
            <person name="Abouelleil A."/>
            <person name="Alvarado L."/>
            <person name="Chapman S.B."/>
            <person name="Gainer-Dewar J."/>
            <person name="Goldberg J."/>
            <person name="Griggs A."/>
            <person name="Gujja S."/>
            <person name="Hansen M."/>
            <person name="Howarth C."/>
            <person name="Imamovic A."/>
            <person name="Ireland A."/>
            <person name="Larimer J."/>
            <person name="McCowan C."/>
            <person name="Murphy C."/>
            <person name="Pearson M."/>
            <person name="Poon T.W."/>
            <person name="Priest M."/>
            <person name="Roberts A."/>
            <person name="Saif S."/>
            <person name="Shea T."/>
            <person name="Sykes S."/>
            <person name="Wortman J."/>
            <person name="Nusbaum C."/>
            <person name="Birren B."/>
        </authorList>
    </citation>
    <scope>NUCLEOTIDE SEQUENCE [LARGE SCALE GENOMIC DNA]</scope>
    <source>
        <strain evidence="1">APO3</strain>
    </source>
</reference>
<gene>
    <name evidence="1" type="ORF">H257_08327</name>
</gene>